<evidence type="ECO:0000256" key="1">
    <source>
        <dbReference type="ARBA" id="ARBA00001938"/>
    </source>
</evidence>
<sequence length="366" mass="40570">MKYEFYFPELGEGLFEGYIVAYLVKEGEHVVEDQPLVEVQTDKVTTVLPSPVAGVIDKLPYHPGDVVTVNDVIIVIDHGKGAAASDAVNFEWLTMDATKGKKAAWNDFGINLGAYPNVVVDNSHDDSIVTMTSMRKEIANIVTKSVQTIPHVTVYAEADITNLLMHKQRLQMNHGVRFTLTPIFLKALSLTLGQYPLFNAHEHNGSLKLFPAHNIGIAVDTNDGVVIPNIKQVNEKPVDALADEINDLIERARSRKLLFTDSREGTITISNVGAIGGGFATPIIFYPQVAIVALYRADKKAVVTENDEIVVRKMLPITLTFDHRFFDGADGLRFINTFKANLESQYETYLDELHFHSVTSNSSLNE</sequence>
<comment type="similarity">
    <text evidence="2 6">Belongs to the 2-oxoacid dehydrogenase family.</text>
</comment>
<comment type="caution">
    <text evidence="8">The sequence shown here is derived from an EMBL/GenBank/DDBJ whole genome shotgun (WGS) entry which is preliminary data.</text>
</comment>
<dbReference type="PANTHER" id="PTHR43178">
    <property type="entry name" value="DIHYDROLIPOAMIDE ACETYLTRANSFERASE COMPONENT OF PYRUVATE DEHYDROGENASE COMPLEX"/>
    <property type="match status" value="1"/>
</dbReference>
<dbReference type="InterPro" id="IPR011053">
    <property type="entry name" value="Single_hybrid_motif"/>
</dbReference>
<evidence type="ECO:0000313" key="8">
    <source>
        <dbReference type="EMBL" id="MCY9529963.1"/>
    </source>
</evidence>
<dbReference type="Proteomes" id="UP001527090">
    <property type="component" value="Unassembled WGS sequence"/>
</dbReference>
<keyword evidence="3 6" id="KW-0808">Transferase</keyword>
<evidence type="ECO:0000256" key="6">
    <source>
        <dbReference type="RuleBase" id="RU003423"/>
    </source>
</evidence>
<comment type="cofactor">
    <cofactor evidence="1 6">
        <name>(R)-lipoate</name>
        <dbReference type="ChEBI" id="CHEBI:83088"/>
    </cofactor>
</comment>
<dbReference type="EC" id="2.3.1.-" evidence="6"/>
<dbReference type="InterPro" id="IPR003016">
    <property type="entry name" value="2-oxoA_DH_lipoyl-BS"/>
</dbReference>
<dbReference type="PANTHER" id="PTHR43178:SF5">
    <property type="entry name" value="LIPOAMIDE ACYLTRANSFERASE COMPONENT OF BRANCHED-CHAIN ALPHA-KETO ACID DEHYDROGENASE COMPLEX, MITOCHONDRIAL"/>
    <property type="match status" value="1"/>
</dbReference>
<dbReference type="EMBL" id="JAMDLY010000011">
    <property type="protein sequence ID" value="MCY9529963.1"/>
    <property type="molecule type" value="Genomic_DNA"/>
</dbReference>
<dbReference type="Pfam" id="PF00364">
    <property type="entry name" value="Biotin_lipoyl"/>
    <property type="match status" value="1"/>
</dbReference>
<dbReference type="InterPro" id="IPR050743">
    <property type="entry name" value="2-oxoacid_DH_E2_comp"/>
</dbReference>
<dbReference type="PROSITE" id="PS00189">
    <property type="entry name" value="LIPOYL"/>
    <property type="match status" value="1"/>
</dbReference>
<evidence type="ECO:0000259" key="7">
    <source>
        <dbReference type="PROSITE" id="PS50968"/>
    </source>
</evidence>
<proteinExistence type="inferred from homology"/>
<dbReference type="Gene3D" id="3.30.559.10">
    <property type="entry name" value="Chloramphenicol acetyltransferase-like domain"/>
    <property type="match status" value="1"/>
</dbReference>
<dbReference type="PROSITE" id="PS50968">
    <property type="entry name" value="BIOTINYL_LIPOYL"/>
    <property type="match status" value="1"/>
</dbReference>
<dbReference type="SUPFAM" id="SSF51230">
    <property type="entry name" value="Single hybrid motif"/>
    <property type="match status" value="1"/>
</dbReference>
<dbReference type="Pfam" id="PF00198">
    <property type="entry name" value="2-oxoacid_dh"/>
    <property type="match status" value="1"/>
</dbReference>
<keyword evidence="4 6" id="KW-0450">Lipoyl</keyword>
<name>A0ABT4E897_PAEAL</name>
<accession>A0ABT4E897</accession>
<dbReference type="SUPFAM" id="SSF52777">
    <property type="entry name" value="CoA-dependent acyltransferases"/>
    <property type="match status" value="1"/>
</dbReference>
<evidence type="ECO:0000256" key="5">
    <source>
        <dbReference type="ARBA" id="ARBA00023315"/>
    </source>
</evidence>
<dbReference type="CDD" id="cd06849">
    <property type="entry name" value="lipoyl_domain"/>
    <property type="match status" value="1"/>
</dbReference>
<evidence type="ECO:0000313" key="9">
    <source>
        <dbReference type="Proteomes" id="UP001527090"/>
    </source>
</evidence>
<evidence type="ECO:0000256" key="2">
    <source>
        <dbReference type="ARBA" id="ARBA00007317"/>
    </source>
</evidence>
<reference evidence="8 9" key="1">
    <citation type="submission" date="2022-05" db="EMBL/GenBank/DDBJ databases">
        <title>Genome Sequencing of Bee-Associated Microbes.</title>
        <authorList>
            <person name="Dunlap C."/>
        </authorList>
    </citation>
    <scope>NUCLEOTIDE SEQUENCE [LARGE SCALE GENOMIC DNA]</scope>
    <source>
        <strain evidence="8 9">NRRL NRS-750</strain>
    </source>
</reference>
<dbReference type="InterPro" id="IPR000089">
    <property type="entry name" value="Biotin_lipoyl"/>
</dbReference>
<keyword evidence="5 6" id="KW-0012">Acyltransferase</keyword>
<gene>
    <name evidence="8" type="ORF">M5X04_11525</name>
</gene>
<evidence type="ECO:0000256" key="3">
    <source>
        <dbReference type="ARBA" id="ARBA00022679"/>
    </source>
</evidence>
<dbReference type="InterPro" id="IPR001078">
    <property type="entry name" value="2-oxoacid_DH_actylTfrase"/>
</dbReference>
<organism evidence="8 9">
    <name type="scientific">Paenibacillus alvei</name>
    <name type="common">Bacillus alvei</name>
    <dbReference type="NCBI Taxonomy" id="44250"/>
    <lineage>
        <taxon>Bacteria</taxon>
        <taxon>Bacillati</taxon>
        <taxon>Bacillota</taxon>
        <taxon>Bacilli</taxon>
        <taxon>Bacillales</taxon>
        <taxon>Paenibacillaceae</taxon>
        <taxon>Paenibacillus</taxon>
    </lineage>
</organism>
<feature type="domain" description="Lipoyl-binding" evidence="7">
    <location>
        <begin position="2"/>
        <end position="77"/>
    </location>
</feature>
<protein>
    <recommendedName>
        <fullName evidence="6">Dihydrolipoamide acetyltransferase component of pyruvate dehydrogenase complex</fullName>
        <ecNumber evidence="6">2.3.1.-</ecNumber>
    </recommendedName>
</protein>
<dbReference type="Gene3D" id="2.40.50.100">
    <property type="match status" value="1"/>
</dbReference>
<evidence type="ECO:0000256" key="4">
    <source>
        <dbReference type="ARBA" id="ARBA00022823"/>
    </source>
</evidence>
<dbReference type="RefSeq" id="WP_028532986.1">
    <property type="nucleotide sequence ID" value="NZ_JAMDLY010000011.1"/>
</dbReference>
<dbReference type="InterPro" id="IPR023213">
    <property type="entry name" value="CAT-like_dom_sf"/>
</dbReference>
<keyword evidence="9" id="KW-1185">Reference proteome</keyword>